<accession>A0AA36C2X1</accession>
<feature type="compositionally biased region" description="Polar residues" evidence="1">
    <location>
        <begin position="133"/>
        <end position="146"/>
    </location>
</feature>
<gene>
    <name evidence="2" type="ORF">OCTVUL_1B014388</name>
</gene>
<dbReference type="AlphaFoldDB" id="A0AA36C2X1"/>
<name>A0AA36C2X1_OCTVU</name>
<dbReference type="Proteomes" id="UP001162480">
    <property type="component" value="Chromosome 30"/>
</dbReference>
<evidence type="ECO:0000313" key="3">
    <source>
        <dbReference type="Proteomes" id="UP001162480"/>
    </source>
</evidence>
<reference evidence="2" key="1">
    <citation type="submission" date="2023-08" db="EMBL/GenBank/DDBJ databases">
        <authorList>
            <person name="Alioto T."/>
            <person name="Alioto T."/>
            <person name="Gomez Garrido J."/>
        </authorList>
    </citation>
    <scope>NUCLEOTIDE SEQUENCE</scope>
</reference>
<protein>
    <submittedName>
        <fullName evidence="2">Uncharacterized protein</fullName>
    </submittedName>
</protein>
<evidence type="ECO:0000313" key="2">
    <source>
        <dbReference type="EMBL" id="CAI9744492.1"/>
    </source>
</evidence>
<organism evidence="2 3">
    <name type="scientific">Octopus vulgaris</name>
    <name type="common">Common octopus</name>
    <dbReference type="NCBI Taxonomy" id="6645"/>
    <lineage>
        <taxon>Eukaryota</taxon>
        <taxon>Metazoa</taxon>
        <taxon>Spiralia</taxon>
        <taxon>Lophotrochozoa</taxon>
        <taxon>Mollusca</taxon>
        <taxon>Cephalopoda</taxon>
        <taxon>Coleoidea</taxon>
        <taxon>Octopodiformes</taxon>
        <taxon>Octopoda</taxon>
        <taxon>Incirrata</taxon>
        <taxon>Octopodidae</taxon>
        <taxon>Octopus</taxon>
    </lineage>
</organism>
<sequence length="146" mass="16279">MKHVKVWWDNKNGYLAEEVEYGTSSAGKRGFIFLFSNAAEQSEDIMNGNSGSWVAPASDFAHKSINPIRRLVDTMKLVPNKDKDKIVLTIEKPNSNGGLSDVVPAAEEKTPTRRKKRGEGNQRPIDSPHRSILPSTDNSNTIRMNK</sequence>
<feature type="region of interest" description="Disordered" evidence="1">
    <location>
        <begin position="89"/>
        <end position="146"/>
    </location>
</feature>
<proteinExistence type="predicted"/>
<keyword evidence="3" id="KW-1185">Reference proteome</keyword>
<evidence type="ECO:0000256" key="1">
    <source>
        <dbReference type="SAM" id="MobiDB-lite"/>
    </source>
</evidence>
<dbReference type="EMBL" id="OX597843">
    <property type="protein sequence ID" value="CAI9744492.1"/>
    <property type="molecule type" value="Genomic_DNA"/>
</dbReference>